<comment type="caution">
    <text evidence="1">The sequence shown here is derived from an EMBL/GenBank/DDBJ whole genome shotgun (WGS) entry which is preliminary data.</text>
</comment>
<accession>A0A9D2M1T9</accession>
<reference evidence="1" key="1">
    <citation type="journal article" date="2021" name="PeerJ">
        <title>Extensive microbial diversity within the chicken gut microbiome revealed by metagenomics and culture.</title>
        <authorList>
            <person name="Gilroy R."/>
            <person name="Ravi A."/>
            <person name="Getino M."/>
            <person name="Pursley I."/>
            <person name="Horton D.L."/>
            <person name="Alikhan N.F."/>
            <person name="Baker D."/>
            <person name="Gharbi K."/>
            <person name="Hall N."/>
            <person name="Watson M."/>
            <person name="Adriaenssens E.M."/>
            <person name="Foster-Nyarko E."/>
            <person name="Jarju S."/>
            <person name="Secka A."/>
            <person name="Antonio M."/>
            <person name="Oren A."/>
            <person name="Chaudhuri R.R."/>
            <person name="La Ragione R."/>
            <person name="Hildebrand F."/>
            <person name="Pallen M.J."/>
        </authorList>
    </citation>
    <scope>NUCLEOTIDE SEQUENCE</scope>
    <source>
        <strain evidence="1">ChiBcec8-14828</strain>
    </source>
</reference>
<sequence>MWETENEFLVQYGREPQKVMLTAPDGSQYESETSTIQYALIQKDDFWQNKPNYRLVERT</sequence>
<reference evidence="1" key="2">
    <citation type="submission" date="2021-04" db="EMBL/GenBank/DDBJ databases">
        <authorList>
            <person name="Gilroy R."/>
        </authorList>
    </citation>
    <scope>NUCLEOTIDE SEQUENCE</scope>
    <source>
        <strain evidence="1">ChiBcec8-14828</strain>
    </source>
</reference>
<proteinExistence type="predicted"/>
<protein>
    <submittedName>
        <fullName evidence="1">Uncharacterized protein</fullName>
    </submittedName>
</protein>
<name>A0A9D2M1T9_9FIRM</name>
<dbReference type="EMBL" id="DWYA01000027">
    <property type="protein sequence ID" value="HJB39279.1"/>
    <property type="molecule type" value="Genomic_DNA"/>
</dbReference>
<organism evidence="1 2">
    <name type="scientific">Candidatus Ruthenibacterium avium</name>
    <dbReference type="NCBI Taxonomy" id="2838751"/>
    <lineage>
        <taxon>Bacteria</taxon>
        <taxon>Bacillati</taxon>
        <taxon>Bacillota</taxon>
        <taxon>Clostridia</taxon>
        <taxon>Eubacteriales</taxon>
        <taxon>Oscillospiraceae</taxon>
        <taxon>Ruthenibacterium</taxon>
    </lineage>
</organism>
<dbReference type="Proteomes" id="UP000824209">
    <property type="component" value="Unassembled WGS sequence"/>
</dbReference>
<evidence type="ECO:0000313" key="1">
    <source>
        <dbReference type="EMBL" id="HJB39279.1"/>
    </source>
</evidence>
<evidence type="ECO:0000313" key="2">
    <source>
        <dbReference type="Proteomes" id="UP000824209"/>
    </source>
</evidence>
<dbReference type="AlphaFoldDB" id="A0A9D2M1T9"/>
<gene>
    <name evidence="1" type="ORF">H9943_02655</name>
</gene>